<proteinExistence type="inferred from homology"/>
<dbReference type="Proteomes" id="UP000546126">
    <property type="component" value="Unassembled WGS sequence"/>
</dbReference>
<dbReference type="GO" id="GO:0046872">
    <property type="term" value="F:metal ion binding"/>
    <property type="evidence" value="ECO:0007669"/>
    <property type="project" value="UniProtKB-KW"/>
</dbReference>
<gene>
    <name evidence="10" type="primary">fluC</name>
    <name evidence="10" type="synonym">crcB</name>
    <name evidence="12" type="ORF">HT134_38265</name>
</gene>
<feature type="binding site" evidence="10">
    <location>
        <position position="117"/>
    </location>
    <ligand>
        <name>Na(+)</name>
        <dbReference type="ChEBI" id="CHEBI:29101"/>
        <note>structural</note>
    </ligand>
</feature>
<evidence type="ECO:0000313" key="12">
    <source>
        <dbReference type="EMBL" id="NUW45921.1"/>
    </source>
</evidence>
<keyword evidence="13" id="KW-1185">Reference proteome</keyword>
<evidence type="ECO:0000256" key="2">
    <source>
        <dbReference type="ARBA" id="ARBA00022475"/>
    </source>
</evidence>
<dbReference type="GO" id="GO:0005886">
    <property type="term" value="C:plasma membrane"/>
    <property type="evidence" value="ECO:0007669"/>
    <property type="project" value="UniProtKB-SubCell"/>
</dbReference>
<sequence>MSDARRTSGARSPAGSGAAPRPAGSAAAPRPARQPEPWVRRVPWATLGAISLGGAFGALARFGITRAMPHPPGGFAWATWLINVTGCLLIGLLMVAITEAWRVHRLVRPFLGIGVLGGYTTFSTYVVDTQKALEAGAARTALAYLGGTLVAALLATYAGERLGRLVFVTWRSRREERR</sequence>
<keyword evidence="5 10" id="KW-0472">Membrane</keyword>
<keyword evidence="3 10" id="KW-0812">Transmembrane</keyword>
<evidence type="ECO:0000256" key="8">
    <source>
        <dbReference type="ARBA" id="ARBA00035585"/>
    </source>
</evidence>
<keyword evidence="10" id="KW-0406">Ion transport</keyword>
<dbReference type="GO" id="GO:0140114">
    <property type="term" value="P:cellular detoxification of fluoride"/>
    <property type="evidence" value="ECO:0007669"/>
    <property type="project" value="UniProtKB-UniRule"/>
</dbReference>
<feature type="transmembrane region" description="Helical" evidence="10">
    <location>
        <begin position="109"/>
        <end position="127"/>
    </location>
</feature>
<accession>A0A7Y6IXL0</accession>
<evidence type="ECO:0000256" key="1">
    <source>
        <dbReference type="ARBA" id="ARBA00004651"/>
    </source>
</evidence>
<feature type="binding site" evidence="10">
    <location>
        <position position="120"/>
    </location>
    <ligand>
        <name>Na(+)</name>
        <dbReference type="ChEBI" id="CHEBI:29101"/>
        <note>structural</note>
    </ligand>
</feature>
<comment type="similarity">
    <text evidence="7 10">Belongs to the fluoride channel Fluc/FEX (TC 1.A.43) family.</text>
</comment>
<keyword evidence="10" id="KW-0479">Metal-binding</keyword>
<dbReference type="AlphaFoldDB" id="A0A7Y6IXL0"/>
<feature type="transmembrane region" description="Helical" evidence="10">
    <location>
        <begin position="139"/>
        <end position="158"/>
    </location>
</feature>
<comment type="subcellular location">
    <subcellularLocation>
        <location evidence="1 10">Cell membrane</location>
        <topology evidence="1 10">Multi-pass membrane protein</topology>
    </subcellularLocation>
</comment>
<dbReference type="EMBL" id="JABWGO010000013">
    <property type="protein sequence ID" value="NUW45921.1"/>
    <property type="molecule type" value="Genomic_DNA"/>
</dbReference>
<feature type="compositionally biased region" description="Low complexity" evidence="11">
    <location>
        <begin position="7"/>
        <end position="31"/>
    </location>
</feature>
<keyword evidence="4 10" id="KW-1133">Transmembrane helix</keyword>
<comment type="catalytic activity">
    <reaction evidence="8">
        <text>fluoride(in) = fluoride(out)</text>
        <dbReference type="Rhea" id="RHEA:76159"/>
        <dbReference type="ChEBI" id="CHEBI:17051"/>
    </reaction>
    <physiologicalReaction direction="left-to-right" evidence="8">
        <dbReference type="Rhea" id="RHEA:76160"/>
    </physiologicalReaction>
</comment>
<comment type="activity regulation">
    <text evidence="10">Na(+) is not transported, but it plays an essential structural role and its presence is essential for fluoride channel function.</text>
</comment>
<reference evidence="12 13" key="1">
    <citation type="submission" date="2020-06" db="EMBL/GenBank/DDBJ databases">
        <authorList>
            <person name="Chanama M."/>
        </authorList>
    </citation>
    <scope>NUCLEOTIDE SEQUENCE [LARGE SCALE GENOMIC DNA]</scope>
    <source>
        <strain evidence="12 13">TBRC6557</strain>
    </source>
</reference>
<comment type="caution">
    <text evidence="12">The sequence shown here is derived from an EMBL/GenBank/DDBJ whole genome shotgun (WGS) entry which is preliminary data.</text>
</comment>
<evidence type="ECO:0000256" key="9">
    <source>
        <dbReference type="ARBA" id="ARBA00049940"/>
    </source>
</evidence>
<dbReference type="InterPro" id="IPR003691">
    <property type="entry name" value="FluC"/>
</dbReference>
<feature type="region of interest" description="Disordered" evidence="11">
    <location>
        <begin position="1"/>
        <end position="35"/>
    </location>
</feature>
<evidence type="ECO:0000256" key="6">
    <source>
        <dbReference type="ARBA" id="ARBA00023303"/>
    </source>
</evidence>
<feature type="transmembrane region" description="Helical" evidence="10">
    <location>
        <begin position="76"/>
        <end position="97"/>
    </location>
</feature>
<evidence type="ECO:0000313" key="13">
    <source>
        <dbReference type="Proteomes" id="UP000546126"/>
    </source>
</evidence>
<organism evidence="12 13">
    <name type="scientific">Nonomuraea rhodomycinica</name>
    <dbReference type="NCBI Taxonomy" id="1712872"/>
    <lineage>
        <taxon>Bacteria</taxon>
        <taxon>Bacillati</taxon>
        <taxon>Actinomycetota</taxon>
        <taxon>Actinomycetes</taxon>
        <taxon>Streptosporangiales</taxon>
        <taxon>Streptosporangiaceae</taxon>
        <taxon>Nonomuraea</taxon>
    </lineage>
</organism>
<name>A0A7Y6IXL0_9ACTN</name>
<evidence type="ECO:0000256" key="10">
    <source>
        <dbReference type="HAMAP-Rule" id="MF_00454"/>
    </source>
</evidence>
<dbReference type="PANTHER" id="PTHR28259:SF1">
    <property type="entry name" value="FLUORIDE EXPORT PROTEIN 1-RELATED"/>
    <property type="match status" value="1"/>
</dbReference>
<evidence type="ECO:0000256" key="3">
    <source>
        <dbReference type="ARBA" id="ARBA00022692"/>
    </source>
</evidence>
<comment type="function">
    <text evidence="9 10">Fluoride-specific ion channel. Important for reducing fluoride concentration in the cell, thus reducing its toxicity.</text>
</comment>
<dbReference type="RefSeq" id="WP_175605373.1">
    <property type="nucleotide sequence ID" value="NZ_JABWGO010000013.1"/>
</dbReference>
<evidence type="ECO:0000256" key="4">
    <source>
        <dbReference type="ARBA" id="ARBA00022989"/>
    </source>
</evidence>
<dbReference type="Pfam" id="PF02537">
    <property type="entry name" value="CRCB"/>
    <property type="match status" value="1"/>
</dbReference>
<keyword evidence="10" id="KW-0915">Sodium</keyword>
<evidence type="ECO:0000256" key="5">
    <source>
        <dbReference type="ARBA" id="ARBA00023136"/>
    </source>
</evidence>
<keyword evidence="2 10" id="KW-1003">Cell membrane</keyword>
<dbReference type="PANTHER" id="PTHR28259">
    <property type="entry name" value="FLUORIDE EXPORT PROTEIN 1-RELATED"/>
    <property type="match status" value="1"/>
</dbReference>
<protein>
    <recommendedName>
        <fullName evidence="10">Fluoride-specific ion channel FluC</fullName>
    </recommendedName>
</protein>
<keyword evidence="6 10" id="KW-0407">Ion channel</keyword>
<evidence type="ECO:0000256" key="7">
    <source>
        <dbReference type="ARBA" id="ARBA00035120"/>
    </source>
</evidence>
<feature type="transmembrane region" description="Helical" evidence="10">
    <location>
        <begin position="42"/>
        <end position="64"/>
    </location>
</feature>
<dbReference type="HAMAP" id="MF_00454">
    <property type="entry name" value="FluC"/>
    <property type="match status" value="1"/>
</dbReference>
<evidence type="ECO:0000256" key="11">
    <source>
        <dbReference type="SAM" id="MobiDB-lite"/>
    </source>
</evidence>
<dbReference type="GO" id="GO:0062054">
    <property type="term" value="F:fluoride channel activity"/>
    <property type="evidence" value="ECO:0007669"/>
    <property type="project" value="UniProtKB-UniRule"/>
</dbReference>
<keyword evidence="10" id="KW-0813">Transport</keyword>